<dbReference type="AlphaFoldDB" id="A0A1F5WNE3"/>
<proteinExistence type="predicted"/>
<evidence type="ECO:0000313" key="1">
    <source>
        <dbReference type="EMBL" id="OGF77168.1"/>
    </source>
</evidence>
<reference evidence="1 2" key="1">
    <citation type="journal article" date="2016" name="Nat. Commun.">
        <title>Thousands of microbial genomes shed light on interconnected biogeochemical processes in an aquifer system.</title>
        <authorList>
            <person name="Anantharaman K."/>
            <person name="Brown C.T."/>
            <person name="Hug L.A."/>
            <person name="Sharon I."/>
            <person name="Castelle C.J."/>
            <person name="Probst A.J."/>
            <person name="Thomas B.C."/>
            <person name="Singh A."/>
            <person name="Wilkins M.J."/>
            <person name="Karaoz U."/>
            <person name="Brodie E.L."/>
            <person name="Williams K.H."/>
            <person name="Hubbard S.S."/>
            <person name="Banfield J.F."/>
        </authorList>
    </citation>
    <scope>NUCLEOTIDE SEQUENCE [LARGE SCALE GENOMIC DNA]</scope>
</reference>
<dbReference type="Proteomes" id="UP000177723">
    <property type="component" value="Unassembled WGS sequence"/>
</dbReference>
<gene>
    <name evidence="1" type="ORF">A3F23_00045</name>
</gene>
<name>A0A1F5WNE3_9BACT</name>
<evidence type="ECO:0000313" key="2">
    <source>
        <dbReference type="Proteomes" id="UP000177723"/>
    </source>
</evidence>
<comment type="caution">
    <text evidence="1">The sequence shown here is derived from an EMBL/GenBank/DDBJ whole genome shotgun (WGS) entry which is preliminary data.</text>
</comment>
<protein>
    <submittedName>
        <fullName evidence="1">Uncharacterized protein</fullName>
    </submittedName>
</protein>
<accession>A0A1F5WNE3</accession>
<sequence length="106" mass="12029">MGFIAAFKDKGRLPKVIKKYGLKKPYPFLIIPSSPMPNLGVPYFAHDINIDEDHPEWTLRGVTYYRCRTDSNKLVLATEESISKHLSNSPLGHTVRKLYVINGGKK</sequence>
<organism evidence="1 2">
    <name type="scientific">Candidatus Giovannonibacteria bacterium RIFCSPHIGHO2_12_FULL_43_15</name>
    <dbReference type="NCBI Taxonomy" id="1798341"/>
    <lineage>
        <taxon>Bacteria</taxon>
        <taxon>Candidatus Giovannoniibacteriota</taxon>
    </lineage>
</organism>
<dbReference type="EMBL" id="MFHT01000032">
    <property type="protein sequence ID" value="OGF77168.1"/>
    <property type="molecule type" value="Genomic_DNA"/>
</dbReference>